<accession>A0A428TGW4</accession>
<dbReference type="EMBL" id="NIZV01000193">
    <property type="protein sequence ID" value="RSM01294.1"/>
    <property type="molecule type" value="Genomic_DNA"/>
</dbReference>
<keyword evidence="3" id="KW-1185">Reference proteome</keyword>
<protein>
    <submittedName>
        <fullName evidence="2">Uncharacterized protein</fullName>
    </submittedName>
</protein>
<feature type="region of interest" description="Disordered" evidence="1">
    <location>
        <begin position="130"/>
        <end position="160"/>
    </location>
</feature>
<feature type="compositionally biased region" description="Polar residues" evidence="1">
    <location>
        <begin position="145"/>
        <end position="160"/>
    </location>
</feature>
<name>A0A428TGW4_9HYPO</name>
<evidence type="ECO:0000313" key="3">
    <source>
        <dbReference type="Proteomes" id="UP000288429"/>
    </source>
</evidence>
<reference evidence="2 3" key="1">
    <citation type="submission" date="2017-06" db="EMBL/GenBank/DDBJ databases">
        <title>Cmopartive genomic analysis of Ambrosia Fusariam Clade fungi.</title>
        <authorList>
            <person name="Stajich J.E."/>
            <person name="Carrillo J."/>
            <person name="Kijimoto T."/>
            <person name="Eskalen A."/>
            <person name="O'Donnell K."/>
            <person name="Kasson M."/>
        </authorList>
    </citation>
    <scope>NUCLEOTIDE SEQUENCE [LARGE SCALE GENOMIC DNA]</scope>
    <source>
        <strain evidence="2 3">NRRL 20438</strain>
    </source>
</reference>
<comment type="caution">
    <text evidence="2">The sequence shown here is derived from an EMBL/GenBank/DDBJ whole genome shotgun (WGS) entry which is preliminary data.</text>
</comment>
<evidence type="ECO:0000256" key="1">
    <source>
        <dbReference type="SAM" id="MobiDB-lite"/>
    </source>
</evidence>
<sequence>MGLGLLNTENDAQAFIMIDINATADINDAKMFYKRLTIYREDKLLRSYKKAIDETEKALQVFRGVFGLALEVFRQGIKPKGIRRKLKWVLSDRRAARSLALPLQYAQSNLSRRTNWMLRASDRWIDPPFYDEEEGELPSSMPPKSASTKLASSVPPNQRD</sequence>
<gene>
    <name evidence="2" type="ORF">CDV31_011424</name>
</gene>
<proteinExistence type="predicted"/>
<evidence type="ECO:0000313" key="2">
    <source>
        <dbReference type="EMBL" id="RSM01294.1"/>
    </source>
</evidence>
<dbReference type="Proteomes" id="UP000288429">
    <property type="component" value="Unassembled WGS sequence"/>
</dbReference>
<dbReference type="AlphaFoldDB" id="A0A428TGW4"/>
<organism evidence="2 3">
    <name type="scientific">Fusarium ambrosium</name>
    <dbReference type="NCBI Taxonomy" id="131363"/>
    <lineage>
        <taxon>Eukaryota</taxon>
        <taxon>Fungi</taxon>
        <taxon>Dikarya</taxon>
        <taxon>Ascomycota</taxon>
        <taxon>Pezizomycotina</taxon>
        <taxon>Sordariomycetes</taxon>
        <taxon>Hypocreomycetidae</taxon>
        <taxon>Hypocreales</taxon>
        <taxon>Nectriaceae</taxon>
        <taxon>Fusarium</taxon>
        <taxon>Fusarium solani species complex</taxon>
    </lineage>
</organism>